<evidence type="ECO:0000313" key="3">
    <source>
        <dbReference type="Proteomes" id="UP000295499"/>
    </source>
</evidence>
<reference evidence="2 3" key="1">
    <citation type="submission" date="2019-03" db="EMBL/GenBank/DDBJ databases">
        <title>Genomic Encyclopedia of Archaeal and Bacterial Type Strains, Phase II (KMG-II): from individual species to whole genera.</title>
        <authorList>
            <person name="Goeker M."/>
        </authorList>
    </citation>
    <scope>NUCLEOTIDE SEQUENCE [LARGE SCALE GENOMIC DNA]</scope>
    <source>
        <strain evidence="2 3">DSM 19034</strain>
    </source>
</reference>
<protein>
    <submittedName>
        <fullName evidence="2">ElaA protein</fullName>
    </submittedName>
</protein>
<evidence type="ECO:0000259" key="1">
    <source>
        <dbReference type="PROSITE" id="PS51186"/>
    </source>
</evidence>
<dbReference type="AlphaFoldDB" id="A0A4R6IQT1"/>
<name>A0A4R6IQT1_9SPHI</name>
<dbReference type="Pfam" id="PF13673">
    <property type="entry name" value="Acetyltransf_10"/>
    <property type="match status" value="1"/>
</dbReference>
<dbReference type="GO" id="GO:0016747">
    <property type="term" value="F:acyltransferase activity, transferring groups other than amino-acyl groups"/>
    <property type="evidence" value="ECO:0007669"/>
    <property type="project" value="InterPro"/>
</dbReference>
<keyword evidence="3" id="KW-1185">Reference proteome</keyword>
<comment type="caution">
    <text evidence="2">The sequence shown here is derived from an EMBL/GenBank/DDBJ whole genome shotgun (WGS) entry which is preliminary data.</text>
</comment>
<feature type="domain" description="N-acetyltransferase" evidence="1">
    <location>
        <begin position="8"/>
        <end position="148"/>
    </location>
</feature>
<dbReference type="CDD" id="cd04301">
    <property type="entry name" value="NAT_SF"/>
    <property type="match status" value="1"/>
</dbReference>
<dbReference type="Proteomes" id="UP000295499">
    <property type="component" value="Unassembled WGS sequence"/>
</dbReference>
<evidence type="ECO:0000313" key="2">
    <source>
        <dbReference type="EMBL" id="TDO24722.1"/>
    </source>
</evidence>
<dbReference type="PROSITE" id="PS51186">
    <property type="entry name" value="GNAT"/>
    <property type="match status" value="1"/>
</dbReference>
<proteinExistence type="predicted"/>
<dbReference type="InterPro" id="IPR000182">
    <property type="entry name" value="GNAT_dom"/>
</dbReference>
<organism evidence="2 3">
    <name type="scientific">Pedobacter duraquae</name>
    <dbReference type="NCBI Taxonomy" id="425511"/>
    <lineage>
        <taxon>Bacteria</taxon>
        <taxon>Pseudomonadati</taxon>
        <taxon>Bacteroidota</taxon>
        <taxon>Sphingobacteriia</taxon>
        <taxon>Sphingobacteriales</taxon>
        <taxon>Sphingobacteriaceae</taxon>
        <taxon>Pedobacter</taxon>
    </lineage>
</organism>
<dbReference type="RefSeq" id="WP_133552954.1">
    <property type="nucleotide sequence ID" value="NZ_SNWM01000001.1"/>
</dbReference>
<dbReference type="EMBL" id="SNWM01000001">
    <property type="protein sequence ID" value="TDO24722.1"/>
    <property type="molecule type" value="Genomic_DNA"/>
</dbReference>
<dbReference type="InterPro" id="IPR016181">
    <property type="entry name" value="Acyl_CoA_acyltransferase"/>
</dbReference>
<accession>A0A4R6IQT1</accession>
<dbReference type="OrthoDB" id="9796171at2"/>
<sequence length="148" mass="16688">MIIEKRCKPFDALSVKELYDALQLRSEVFVVEQNCVFLDADGKDEFCHHVLFYREQQLIAYTRIVPAGVSYPSASLGRIITSRSTRGTGLGKILVQYSIDALTEIYGCCPIEIGAQLYAKAFYAQLGFVEQGEIYDEDGIDHIHMLRA</sequence>
<dbReference type="Gene3D" id="3.40.630.30">
    <property type="match status" value="1"/>
</dbReference>
<dbReference type="SUPFAM" id="SSF55729">
    <property type="entry name" value="Acyl-CoA N-acyltransferases (Nat)"/>
    <property type="match status" value="1"/>
</dbReference>
<gene>
    <name evidence="2" type="ORF">CLV32_1015</name>
</gene>